<sequence length="74" mass="8284">MNDDLPAEKQESLSRPRRLFNGPTRQLTLLPWMVWCSGRVQCVPGFVAGRTHSTAESSSAPSTHGKERLRECCL</sequence>
<feature type="compositionally biased region" description="Basic and acidic residues" evidence="1">
    <location>
        <begin position="64"/>
        <end position="74"/>
    </location>
</feature>
<feature type="compositionally biased region" description="Polar residues" evidence="1">
    <location>
        <begin position="51"/>
        <end position="62"/>
    </location>
</feature>
<evidence type="ECO:0000313" key="3">
    <source>
        <dbReference type="Proteomes" id="UP000024635"/>
    </source>
</evidence>
<evidence type="ECO:0000256" key="1">
    <source>
        <dbReference type="SAM" id="MobiDB-lite"/>
    </source>
</evidence>
<proteinExistence type="predicted"/>
<gene>
    <name evidence="2" type="primary">Acey_s0572.g142</name>
    <name evidence="2" type="ORF">Y032_0572g142</name>
</gene>
<keyword evidence="3" id="KW-1185">Reference proteome</keyword>
<reference evidence="3" key="1">
    <citation type="journal article" date="2015" name="Nat. Genet.">
        <title>The genome and transcriptome of the zoonotic hookworm Ancylostoma ceylanicum identify infection-specific gene families.</title>
        <authorList>
            <person name="Schwarz E.M."/>
            <person name="Hu Y."/>
            <person name="Antoshechkin I."/>
            <person name="Miller M.M."/>
            <person name="Sternberg P.W."/>
            <person name="Aroian R.V."/>
        </authorList>
    </citation>
    <scope>NUCLEOTIDE SEQUENCE</scope>
    <source>
        <strain evidence="3">HY135</strain>
    </source>
</reference>
<dbReference type="EMBL" id="JARK01000172">
    <property type="protein sequence ID" value="EYC41357.1"/>
    <property type="molecule type" value="Genomic_DNA"/>
</dbReference>
<name>A0A016WQ02_9BILA</name>
<protein>
    <submittedName>
        <fullName evidence="2">Uncharacterized protein</fullName>
    </submittedName>
</protein>
<organism evidence="2 3">
    <name type="scientific">Ancylostoma ceylanicum</name>
    <dbReference type="NCBI Taxonomy" id="53326"/>
    <lineage>
        <taxon>Eukaryota</taxon>
        <taxon>Metazoa</taxon>
        <taxon>Ecdysozoa</taxon>
        <taxon>Nematoda</taxon>
        <taxon>Chromadorea</taxon>
        <taxon>Rhabditida</taxon>
        <taxon>Rhabditina</taxon>
        <taxon>Rhabditomorpha</taxon>
        <taxon>Strongyloidea</taxon>
        <taxon>Ancylostomatidae</taxon>
        <taxon>Ancylostomatinae</taxon>
        <taxon>Ancylostoma</taxon>
    </lineage>
</organism>
<dbReference type="AlphaFoldDB" id="A0A016WQ02"/>
<feature type="region of interest" description="Disordered" evidence="1">
    <location>
        <begin position="51"/>
        <end position="74"/>
    </location>
</feature>
<accession>A0A016WQ02</accession>
<dbReference type="Proteomes" id="UP000024635">
    <property type="component" value="Unassembled WGS sequence"/>
</dbReference>
<comment type="caution">
    <text evidence="2">The sequence shown here is derived from an EMBL/GenBank/DDBJ whole genome shotgun (WGS) entry which is preliminary data.</text>
</comment>
<evidence type="ECO:0000313" key="2">
    <source>
        <dbReference type="EMBL" id="EYC41357.1"/>
    </source>
</evidence>